<dbReference type="Proteomes" id="UP000030640">
    <property type="component" value="Unassembled WGS sequence"/>
</dbReference>
<dbReference type="AlphaFoldDB" id="W7A2D3"/>
<keyword evidence="4" id="KW-1185">Reference proteome</keyword>
<dbReference type="PANTHER" id="PTHR15323:SF6">
    <property type="entry name" value="CELL DIVISION CYCLE PROTEIN 123 HOMOLOG"/>
    <property type="match status" value="1"/>
</dbReference>
<proteinExistence type="inferred from homology"/>
<comment type="similarity">
    <text evidence="1">Belongs to the CDC123 family.</text>
</comment>
<reference evidence="3 4" key="1">
    <citation type="submission" date="2013-02" db="EMBL/GenBank/DDBJ databases">
        <title>The Genome Sequence of Plasmodium inui San Antonio 1.</title>
        <authorList>
            <consortium name="The Broad Institute Genome Sequencing Platform"/>
            <consortium name="The Broad Institute Genome Sequencing Center for Infectious Disease"/>
            <person name="Neafsey D."/>
            <person name="Cheeseman I."/>
            <person name="Volkman S."/>
            <person name="Adams J."/>
            <person name="Walker B."/>
            <person name="Young S.K."/>
            <person name="Zeng Q."/>
            <person name="Gargeya S."/>
            <person name="Fitzgerald M."/>
            <person name="Haas B."/>
            <person name="Abouelleil A."/>
            <person name="Alvarado L."/>
            <person name="Arachchi H.M."/>
            <person name="Berlin A.M."/>
            <person name="Chapman S.B."/>
            <person name="Dewar J."/>
            <person name="Goldberg J."/>
            <person name="Griggs A."/>
            <person name="Gujja S."/>
            <person name="Hansen M."/>
            <person name="Howarth C."/>
            <person name="Imamovic A."/>
            <person name="Larimer J."/>
            <person name="McCowan C."/>
            <person name="Murphy C."/>
            <person name="Neiman D."/>
            <person name="Pearson M."/>
            <person name="Priest M."/>
            <person name="Roberts A."/>
            <person name="Saif S."/>
            <person name="Shea T."/>
            <person name="Sisk P."/>
            <person name="Sykes S."/>
            <person name="Wortman J."/>
            <person name="Nusbaum C."/>
            <person name="Birren B."/>
        </authorList>
    </citation>
    <scope>NUCLEOTIDE SEQUENCE [LARGE SCALE GENOMIC DNA]</scope>
    <source>
        <strain evidence="3 4">San Antonio 1</strain>
    </source>
</reference>
<dbReference type="PANTHER" id="PTHR15323">
    <property type="entry name" value="D123 PROTEIN"/>
    <property type="match status" value="1"/>
</dbReference>
<feature type="compositionally biased region" description="Basic and acidic residues" evidence="2">
    <location>
        <begin position="8"/>
        <end position="24"/>
    </location>
</feature>
<feature type="region of interest" description="Disordered" evidence="2">
    <location>
        <begin position="396"/>
        <end position="422"/>
    </location>
</feature>
<evidence type="ECO:0000256" key="1">
    <source>
        <dbReference type="ARBA" id="ARBA00011047"/>
    </source>
</evidence>
<accession>W7A2D3</accession>
<organism evidence="3 4">
    <name type="scientific">Plasmodium inui San Antonio 1</name>
    <dbReference type="NCBI Taxonomy" id="1237626"/>
    <lineage>
        <taxon>Eukaryota</taxon>
        <taxon>Sar</taxon>
        <taxon>Alveolata</taxon>
        <taxon>Apicomplexa</taxon>
        <taxon>Aconoidasida</taxon>
        <taxon>Haemosporida</taxon>
        <taxon>Plasmodiidae</taxon>
        <taxon>Plasmodium</taxon>
        <taxon>Plasmodium (Plasmodium)</taxon>
    </lineage>
</organism>
<dbReference type="VEuPathDB" id="PlasmoDB:C922_02093"/>
<feature type="compositionally biased region" description="Low complexity" evidence="2">
    <location>
        <begin position="396"/>
        <end position="407"/>
    </location>
</feature>
<dbReference type="RefSeq" id="XP_008815914.1">
    <property type="nucleotide sequence ID" value="XM_008817692.1"/>
</dbReference>
<evidence type="ECO:0000313" key="4">
    <source>
        <dbReference type="Proteomes" id="UP000030640"/>
    </source>
</evidence>
<dbReference type="GeneID" id="20037367"/>
<dbReference type="OrthoDB" id="360540at2759"/>
<gene>
    <name evidence="3" type="ORF">C922_02093</name>
</gene>
<dbReference type="InterPro" id="IPR009772">
    <property type="entry name" value="CDC123"/>
</dbReference>
<sequence>MTTAHNGMHSDKEGIPQRGEVDQKDEVDEEDEAAGAAEAESMSDDCQCVIHPLGDDTILLSSFLYEYLMDNFKSIYLIMNARKVKDSLLSDVKEKAQKLKMPIQGCDHGSQGEGVTRLPRCDKTLQMVRQIHLDGLILLSTDEEDVEYNHNLVRVGVDLHLDSGVATVISNECTLISRKWNYDLDGIVTGEGQMGDIHPKEEQGKGPNRAGHPNGEVQPNEAETSKEVATRAPPAARRNQLKVLLRRNAINPINAPITQGEQRKIVNQVLSAIKLHSISGKTHLEEKKKKILFQNFHEWCCPRSPEANDIQRALHRINAFLFALFEPQFYNSTLKKSSSIWYKELYDQYHDIMIKSRHIKLNEEVVEYLLLDSVFLPSYVKRNTLRAVQEEDNEYSSFDSYSEGSSAESEEDTQSEMKSEHMGCHTGIEEATHLRCHKNDLTHDYIPDDKCEKRKRENIFKSEQFRSQLEEIQEAIEELNGSVFLRLNYKNLRKGSFVNNFNLEVNTLYDALLMLKSCTDVYKTLKREQTKRENYLILSKYVNLNLCFLFDVYVYCNRVVAVSQKCLNYYFDFLSKSDVIEEIIQTIRIFFKKHIKDTFPQDHYILQLYIHTFQKTKKKKVLLINAKSWLFKNKHPLFTNKFFTNYLFTDGADAPGDEDTHQGHPHGGGVYKINASSFAVESVTVLKRGSGEVHIATTTKERSHNFTQEKEGENQAGTAKEESHFDLYVCNGVLYYCITKDEAIYKKNANLYPKDLNYVKEGEIDIDSLLQTIKMQNDGARREDSDAR</sequence>
<evidence type="ECO:0000313" key="3">
    <source>
        <dbReference type="EMBL" id="EUD67387.1"/>
    </source>
</evidence>
<dbReference type="GO" id="GO:0005737">
    <property type="term" value="C:cytoplasm"/>
    <property type="evidence" value="ECO:0007669"/>
    <property type="project" value="TreeGrafter"/>
</dbReference>
<name>W7A2D3_9APIC</name>
<feature type="region of interest" description="Disordered" evidence="2">
    <location>
        <begin position="697"/>
        <end position="718"/>
    </location>
</feature>
<feature type="region of interest" description="Disordered" evidence="2">
    <location>
        <begin position="1"/>
        <end position="40"/>
    </location>
</feature>
<feature type="region of interest" description="Disordered" evidence="2">
    <location>
        <begin position="191"/>
        <end position="233"/>
    </location>
</feature>
<dbReference type="Pfam" id="PF07065">
    <property type="entry name" value="D123"/>
    <property type="match status" value="1"/>
</dbReference>
<protein>
    <submittedName>
        <fullName evidence="3">Uncharacterized protein</fullName>
    </submittedName>
</protein>
<dbReference type="EMBL" id="KI965466">
    <property type="protein sequence ID" value="EUD67387.1"/>
    <property type="molecule type" value="Genomic_DNA"/>
</dbReference>
<feature type="compositionally biased region" description="Basic and acidic residues" evidence="2">
    <location>
        <begin position="699"/>
        <end position="718"/>
    </location>
</feature>
<evidence type="ECO:0000256" key="2">
    <source>
        <dbReference type="SAM" id="MobiDB-lite"/>
    </source>
</evidence>